<dbReference type="SUPFAM" id="SSF56112">
    <property type="entry name" value="Protein kinase-like (PK-like)"/>
    <property type="match status" value="1"/>
</dbReference>
<dbReference type="AlphaFoldDB" id="A0AAD3D2H4"/>
<reference evidence="2 3" key="1">
    <citation type="journal article" date="2021" name="Sci. Rep.">
        <title>The genome of the diatom Chaetoceros tenuissimus carries an ancient integrated fragment of an extant virus.</title>
        <authorList>
            <person name="Hongo Y."/>
            <person name="Kimura K."/>
            <person name="Takaki Y."/>
            <person name="Yoshida Y."/>
            <person name="Baba S."/>
            <person name="Kobayashi G."/>
            <person name="Nagasaki K."/>
            <person name="Hano T."/>
            <person name="Tomaru Y."/>
        </authorList>
    </citation>
    <scope>NUCLEOTIDE SEQUENCE [LARGE SCALE GENOMIC DNA]</scope>
    <source>
        <strain evidence="2 3">NIES-3715</strain>
    </source>
</reference>
<dbReference type="Proteomes" id="UP001054902">
    <property type="component" value="Unassembled WGS sequence"/>
</dbReference>
<gene>
    <name evidence="2" type="ORF">CTEN210_11991</name>
</gene>
<evidence type="ECO:0000313" key="3">
    <source>
        <dbReference type="Proteomes" id="UP001054902"/>
    </source>
</evidence>
<accession>A0AAD3D2H4</accession>
<dbReference type="GO" id="GO:0005524">
    <property type="term" value="F:ATP binding"/>
    <property type="evidence" value="ECO:0007669"/>
    <property type="project" value="InterPro"/>
</dbReference>
<name>A0AAD3D2H4_9STRA</name>
<proteinExistence type="predicted"/>
<organism evidence="2 3">
    <name type="scientific">Chaetoceros tenuissimus</name>
    <dbReference type="NCBI Taxonomy" id="426638"/>
    <lineage>
        <taxon>Eukaryota</taxon>
        <taxon>Sar</taxon>
        <taxon>Stramenopiles</taxon>
        <taxon>Ochrophyta</taxon>
        <taxon>Bacillariophyta</taxon>
        <taxon>Coscinodiscophyceae</taxon>
        <taxon>Chaetocerotophycidae</taxon>
        <taxon>Chaetocerotales</taxon>
        <taxon>Chaetocerotaceae</taxon>
        <taxon>Chaetoceros</taxon>
    </lineage>
</organism>
<evidence type="ECO:0000259" key="1">
    <source>
        <dbReference type="PROSITE" id="PS50011"/>
    </source>
</evidence>
<dbReference type="PROSITE" id="PS50011">
    <property type="entry name" value="PROTEIN_KINASE_DOM"/>
    <property type="match status" value="1"/>
</dbReference>
<sequence>MSLLSLSHQKCSPRICHSLPQSSFAKKINTVTASRRYNHLFINHYREPAMKLPSSRYSYKIQRLVTNRFPPSRKRLMSSLLSHRCVVASLHPLQLLSRNFLDHQELERIQDFEEQMNMLAFSPIRKSFLQRFLYRIKTILKKLYDAIYILCRSSEIAIRVSPIILTSPFSIFSSRVNNMMWRYTLYSIQKLGPAFVKISQWAATRRDIFPPSLCDQLSTLHDANFLHSWKYTHKVLKEAVGKEYHLCIDGRQGQSCALDKPTLVLDPTQVIGSGSVAQVYKATLLSKSSKQDVAIKVLHPNIQTKIERDLNLMKRIAELLHSLPIKYLQMMNLPHVQENFAEVMRAQIDLQIESNHLLQFRENFDSDKEGKISFPKPIYANECVLVEEYVDSLPISAYMPHTNEDEDNELHRIRRKEIAAPLLRSFLKMVFMDNYIHSDLHNGNIKVRKTQIKTPTGKMKEKYTIVFLDCGIVTQLSENDRRNLRDLIKAVILNNGQEAGRLMVERAKYETCSQVEGGIEQFSKGVGEIVSDFHDRRKEGLTLGAVRIGALLARVLDLCRVHGVEIDPAMSNVVMSTLVLEGLGRSLDPDTNLFDVALPFVLGHGKV</sequence>
<comment type="caution">
    <text evidence="2">The sequence shown here is derived from an EMBL/GenBank/DDBJ whole genome shotgun (WGS) entry which is preliminary data.</text>
</comment>
<dbReference type="InterPro" id="IPR000719">
    <property type="entry name" value="Prot_kinase_dom"/>
</dbReference>
<dbReference type="PANTHER" id="PTHR45890:SF1">
    <property type="entry name" value="AARF DOMAIN CONTAINING KINASE 2"/>
    <property type="match status" value="1"/>
</dbReference>
<keyword evidence="3" id="KW-1185">Reference proteome</keyword>
<dbReference type="InterPro" id="IPR052402">
    <property type="entry name" value="ADCK_kinase"/>
</dbReference>
<dbReference type="Gene3D" id="1.10.510.10">
    <property type="entry name" value="Transferase(Phosphotransferase) domain 1"/>
    <property type="match status" value="1"/>
</dbReference>
<feature type="domain" description="Protein kinase" evidence="1">
    <location>
        <begin position="265"/>
        <end position="607"/>
    </location>
</feature>
<dbReference type="PANTHER" id="PTHR45890">
    <property type="entry name" value="AARF DOMAIN CONTAINING KINASE 2 (PREDICTED)"/>
    <property type="match status" value="1"/>
</dbReference>
<protein>
    <recommendedName>
        <fullName evidence="1">Protein kinase domain-containing protein</fullName>
    </recommendedName>
</protein>
<evidence type="ECO:0000313" key="2">
    <source>
        <dbReference type="EMBL" id="GFH55515.1"/>
    </source>
</evidence>
<dbReference type="GO" id="GO:0004672">
    <property type="term" value="F:protein kinase activity"/>
    <property type="evidence" value="ECO:0007669"/>
    <property type="project" value="InterPro"/>
</dbReference>
<dbReference type="Pfam" id="PF03109">
    <property type="entry name" value="ABC1"/>
    <property type="match status" value="1"/>
</dbReference>
<dbReference type="InterPro" id="IPR011009">
    <property type="entry name" value="Kinase-like_dom_sf"/>
</dbReference>
<dbReference type="InterPro" id="IPR004147">
    <property type="entry name" value="ABC1_dom"/>
</dbReference>
<dbReference type="EMBL" id="BLLK01000049">
    <property type="protein sequence ID" value="GFH55515.1"/>
    <property type="molecule type" value="Genomic_DNA"/>
</dbReference>